<dbReference type="InterPro" id="IPR031248">
    <property type="entry name" value="RNF213"/>
</dbReference>
<dbReference type="PANTHER" id="PTHR22605:SF18">
    <property type="entry name" value="E3 UBIQUITIN-PROTEIN LIGASE RNF213-ALPHA"/>
    <property type="match status" value="1"/>
</dbReference>
<evidence type="ECO:0000313" key="3">
    <source>
        <dbReference type="Proteomes" id="UP001152622"/>
    </source>
</evidence>
<name>A0A9Q1INC4_SYNKA</name>
<organism evidence="2 3">
    <name type="scientific">Synaphobranchus kaupii</name>
    <name type="common">Kaup's arrowtooth eel</name>
    <dbReference type="NCBI Taxonomy" id="118154"/>
    <lineage>
        <taxon>Eukaryota</taxon>
        <taxon>Metazoa</taxon>
        <taxon>Chordata</taxon>
        <taxon>Craniata</taxon>
        <taxon>Vertebrata</taxon>
        <taxon>Euteleostomi</taxon>
        <taxon>Actinopterygii</taxon>
        <taxon>Neopterygii</taxon>
        <taxon>Teleostei</taxon>
        <taxon>Anguilliformes</taxon>
        <taxon>Synaphobranchidae</taxon>
        <taxon>Synaphobranchus</taxon>
    </lineage>
</organism>
<dbReference type="GO" id="GO:0016020">
    <property type="term" value="C:membrane"/>
    <property type="evidence" value="ECO:0007669"/>
    <property type="project" value="TreeGrafter"/>
</dbReference>
<dbReference type="GO" id="GO:0004842">
    <property type="term" value="F:ubiquitin-protein transferase activity"/>
    <property type="evidence" value="ECO:0007669"/>
    <property type="project" value="InterPro"/>
</dbReference>
<evidence type="ECO:0000313" key="2">
    <source>
        <dbReference type="EMBL" id="KAJ8345988.1"/>
    </source>
</evidence>
<evidence type="ECO:0000256" key="1">
    <source>
        <dbReference type="SAM" id="MobiDB-lite"/>
    </source>
</evidence>
<dbReference type="PANTHER" id="PTHR22605">
    <property type="entry name" value="RZ-TYPE DOMAIN-CONTAINING PROTEIN"/>
    <property type="match status" value="1"/>
</dbReference>
<keyword evidence="3" id="KW-1185">Reference proteome</keyword>
<dbReference type="AlphaFoldDB" id="A0A9Q1INC4"/>
<feature type="region of interest" description="Disordered" evidence="1">
    <location>
        <begin position="1"/>
        <end position="68"/>
    </location>
</feature>
<accession>A0A9Q1INC4</accession>
<reference evidence="2" key="1">
    <citation type="journal article" date="2023" name="Science">
        <title>Genome structures resolve the early diversification of teleost fishes.</title>
        <authorList>
            <person name="Parey E."/>
            <person name="Louis A."/>
            <person name="Montfort J."/>
            <person name="Bouchez O."/>
            <person name="Roques C."/>
            <person name="Iampietro C."/>
            <person name="Lluch J."/>
            <person name="Castinel A."/>
            <person name="Donnadieu C."/>
            <person name="Desvignes T."/>
            <person name="Floi Bucao C."/>
            <person name="Jouanno E."/>
            <person name="Wen M."/>
            <person name="Mejri S."/>
            <person name="Dirks R."/>
            <person name="Jansen H."/>
            <person name="Henkel C."/>
            <person name="Chen W.J."/>
            <person name="Zahm M."/>
            <person name="Cabau C."/>
            <person name="Klopp C."/>
            <person name="Thompson A.W."/>
            <person name="Robinson-Rechavi M."/>
            <person name="Braasch I."/>
            <person name="Lecointre G."/>
            <person name="Bobe J."/>
            <person name="Postlethwait J.H."/>
            <person name="Berthelot C."/>
            <person name="Roest Crollius H."/>
            <person name="Guiguen Y."/>
        </authorList>
    </citation>
    <scope>NUCLEOTIDE SEQUENCE</scope>
    <source>
        <strain evidence="2">WJC10195</strain>
    </source>
</reference>
<feature type="compositionally biased region" description="Low complexity" evidence="1">
    <location>
        <begin position="31"/>
        <end position="45"/>
    </location>
</feature>
<dbReference type="GO" id="GO:2000051">
    <property type="term" value="P:negative regulation of non-canonical Wnt signaling pathway"/>
    <property type="evidence" value="ECO:0007669"/>
    <property type="project" value="TreeGrafter"/>
</dbReference>
<dbReference type="EMBL" id="JAINUF010000012">
    <property type="protein sequence ID" value="KAJ8345988.1"/>
    <property type="molecule type" value="Genomic_DNA"/>
</dbReference>
<dbReference type="OrthoDB" id="8956328at2759"/>
<protein>
    <submittedName>
        <fullName evidence="2">Uncharacterized protein</fullName>
    </submittedName>
</protein>
<feature type="non-terminal residue" evidence="2">
    <location>
        <position position="482"/>
    </location>
</feature>
<proteinExistence type="predicted"/>
<dbReference type="GO" id="GO:0005730">
    <property type="term" value="C:nucleolus"/>
    <property type="evidence" value="ECO:0007669"/>
    <property type="project" value="TreeGrafter"/>
</dbReference>
<dbReference type="GO" id="GO:0005829">
    <property type="term" value="C:cytosol"/>
    <property type="evidence" value="ECO:0007669"/>
    <property type="project" value="TreeGrafter"/>
</dbReference>
<comment type="caution">
    <text evidence="2">The sequence shown here is derived from an EMBL/GenBank/DDBJ whole genome shotgun (WGS) entry which is preliminary data.</text>
</comment>
<gene>
    <name evidence="2" type="ORF">SKAU_G00301810</name>
</gene>
<dbReference type="GO" id="GO:0002040">
    <property type="term" value="P:sprouting angiogenesis"/>
    <property type="evidence" value="ECO:0007669"/>
    <property type="project" value="TreeGrafter"/>
</dbReference>
<dbReference type="GO" id="GO:0006511">
    <property type="term" value="P:ubiquitin-dependent protein catabolic process"/>
    <property type="evidence" value="ECO:0007669"/>
    <property type="project" value="TreeGrafter"/>
</dbReference>
<dbReference type="Proteomes" id="UP001152622">
    <property type="component" value="Chromosome 12"/>
</dbReference>
<sequence>MDEMPDSLQDQGKTLDEPCTGCPLDETGVHQSSSSEQDPSTSRQSQGEETNTDTKKKDVPPPPKSEQIPASDRLTIYFHAVLSKDFKFKLGNDRIFLRVGGRFGNLDANAAELTVSWDLEEHGFFVEGILMMNKKEAASVSIPYKYVVYKYKKAKYKSEYIYKLDSKETTMRCLFVKECLISEEGEWHQYDDIICAPSVLARMWSDQRKNIIEGRAIAGRIMLKTIFDLLSSWSDINLKSFLTQLNQFYQVYAHPFVYEETPKKWLEYGAEEVNFLLKQVVLESMTHKDIKDPLKTAVIALYIFSKYKIRPEREELSRLCMALCLPKLPKDDFASFWTDFTTSFSNIKNLPEIVRTLVDRVKTEGIPHWILALPLLHFLRGLSMPFEPVACTINPKYDLSWAGLWGLKHSDVNSHKARRAIINVIEPHKHLFEMDMLLARSLMRVMTVEELVECSSIAQNGLLDLLQAFYLQTPVDLTSSCT</sequence>
<dbReference type="GO" id="GO:0016887">
    <property type="term" value="F:ATP hydrolysis activity"/>
    <property type="evidence" value="ECO:0007669"/>
    <property type="project" value="InterPro"/>
</dbReference>